<keyword evidence="3" id="KW-0378">Hydrolase</keyword>
<sequence length="515" mass="58340">MGDLRNIDRDTNVAALLEVLLGRKLDSQPSAVQSSGDDYDHLVDMERDREFSGKEPRPDGAPKNPCIGAANPYALAEALISRQLDRHSMAAAEIVQSVLQTDYDELFDMKHGSVLYAGMKLDEKERRAEMFDEKDMKILQERDLITPDMSGVRRLDDLEKVGLKDLKDTRVKAARMQNGKLRLVLEARTLGRTVNNREVTMSINELITPFRQGNRHWMPPNASWRDMYDYFFQQVNKHLVSNIAGFHINGRRETVHRFDDPVQGCSSNSWFVAALFSVYWADPCLINRATRLHPEGSHDRRFLSVRFHDKGGRQNNKTETIDVNYEIPINNSVNEPLFCRSSDGAEIWPALYEKAFAKWISGNKSEHPDITQLHCGDPVKAMAQINGRDPQYFECDKHSAQELLGLVRSNCVNNKTINAMTAFTYATGNQYNGANIVANHAYSVLGYAVIGHRQYVVLRNPWGVTEPEGITSYHGFLGKLNPEIWHPANLLDHGGLFALEEQDFKQLFAYAGVAK</sequence>
<keyword evidence="2" id="KW-0645">Protease</keyword>
<gene>
    <name evidence="8" type="ORF">S7711_09800</name>
</gene>
<feature type="active site" evidence="5">
    <location>
        <position position="440"/>
    </location>
</feature>
<evidence type="ECO:0000256" key="3">
    <source>
        <dbReference type="ARBA" id="ARBA00022801"/>
    </source>
</evidence>
<comment type="caution">
    <text evidence="6">Lacks conserved residue(s) required for the propagation of feature annotation.</text>
</comment>
<proteinExistence type="inferred from homology"/>
<evidence type="ECO:0000313" key="8">
    <source>
        <dbReference type="EMBL" id="KEY74364.1"/>
    </source>
</evidence>
<dbReference type="Proteomes" id="UP000028045">
    <property type="component" value="Unassembled WGS sequence"/>
</dbReference>
<keyword evidence="4" id="KW-0788">Thiol protease</keyword>
<dbReference type="PROSITE" id="PS50203">
    <property type="entry name" value="CALPAIN_CAT"/>
    <property type="match status" value="1"/>
</dbReference>
<name>A0A084B9Y5_STACB</name>
<evidence type="ECO:0000256" key="1">
    <source>
        <dbReference type="ARBA" id="ARBA00007623"/>
    </source>
</evidence>
<feature type="domain" description="Calpain catalytic" evidence="7">
    <location>
        <begin position="260"/>
        <end position="515"/>
    </location>
</feature>
<feature type="active site" evidence="5">
    <location>
        <position position="460"/>
    </location>
</feature>
<evidence type="ECO:0000313" key="9">
    <source>
        <dbReference type="Proteomes" id="UP000028045"/>
    </source>
</evidence>
<dbReference type="InterPro" id="IPR001300">
    <property type="entry name" value="Peptidase_C2_calpain_cat"/>
</dbReference>
<protein>
    <recommendedName>
        <fullName evidence="7">Calpain catalytic domain-containing protein</fullName>
    </recommendedName>
</protein>
<evidence type="ECO:0000256" key="2">
    <source>
        <dbReference type="ARBA" id="ARBA00022670"/>
    </source>
</evidence>
<dbReference type="GO" id="GO:0004198">
    <property type="term" value="F:calcium-dependent cysteine-type endopeptidase activity"/>
    <property type="evidence" value="ECO:0007669"/>
    <property type="project" value="InterPro"/>
</dbReference>
<dbReference type="PANTHER" id="PTHR10183:SF379">
    <property type="entry name" value="CALPAIN-5"/>
    <property type="match status" value="1"/>
</dbReference>
<dbReference type="AlphaFoldDB" id="A0A084B9Y5"/>
<evidence type="ECO:0000259" key="7">
    <source>
        <dbReference type="PROSITE" id="PS50203"/>
    </source>
</evidence>
<keyword evidence="9" id="KW-1185">Reference proteome</keyword>
<dbReference type="EMBL" id="KL647613">
    <property type="protein sequence ID" value="KEY74364.1"/>
    <property type="molecule type" value="Genomic_DNA"/>
</dbReference>
<dbReference type="Gene3D" id="3.90.70.10">
    <property type="entry name" value="Cysteine proteinases"/>
    <property type="match status" value="1"/>
</dbReference>
<dbReference type="OrthoDB" id="424753at2759"/>
<dbReference type="Pfam" id="PF00648">
    <property type="entry name" value="Peptidase_C2"/>
    <property type="match status" value="1"/>
</dbReference>
<dbReference type="InterPro" id="IPR022684">
    <property type="entry name" value="Calpain_cysteine_protease"/>
</dbReference>
<dbReference type="GO" id="GO:0006508">
    <property type="term" value="P:proteolysis"/>
    <property type="evidence" value="ECO:0007669"/>
    <property type="project" value="UniProtKB-KW"/>
</dbReference>
<reference evidence="8 9" key="1">
    <citation type="journal article" date="2014" name="BMC Genomics">
        <title>Comparative genome sequencing reveals chemotype-specific gene clusters in the toxigenic black mold Stachybotrys.</title>
        <authorList>
            <person name="Semeiks J."/>
            <person name="Borek D."/>
            <person name="Otwinowski Z."/>
            <person name="Grishin N.V."/>
        </authorList>
    </citation>
    <scope>NUCLEOTIDE SEQUENCE [LARGE SCALE GENOMIC DNA]</scope>
    <source>
        <strain evidence="9">CBS 109288 / IBT 7711</strain>
    </source>
</reference>
<evidence type="ECO:0000256" key="5">
    <source>
        <dbReference type="PIRSR" id="PIRSR622684-1"/>
    </source>
</evidence>
<evidence type="ECO:0000256" key="4">
    <source>
        <dbReference type="ARBA" id="ARBA00022807"/>
    </source>
</evidence>
<dbReference type="SUPFAM" id="SSF54001">
    <property type="entry name" value="Cysteine proteinases"/>
    <property type="match status" value="1"/>
</dbReference>
<comment type="similarity">
    <text evidence="1">Belongs to the peptidase C2 family.</text>
</comment>
<dbReference type="PANTHER" id="PTHR10183">
    <property type="entry name" value="CALPAIN"/>
    <property type="match status" value="1"/>
</dbReference>
<dbReference type="InterPro" id="IPR038765">
    <property type="entry name" value="Papain-like_cys_pep_sf"/>
</dbReference>
<accession>A0A084B9Y5</accession>
<evidence type="ECO:0000256" key="6">
    <source>
        <dbReference type="PROSITE-ProRule" id="PRU00239"/>
    </source>
</evidence>
<dbReference type="HOGENOM" id="CLU_039414_0_0_1"/>
<organism evidence="8 9">
    <name type="scientific">Stachybotrys chartarum (strain CBS 109288 / IBT 7711)</name>
    <name type="common">Toxic black mold</name>
    <name type="synonym">Stilbospora chartarum</name>
    <dbReference type="NCBI Taxonomy" id="1280523"/>
    <lineage>
        <taxon>Eukaryota</taxon>
        <taxon>Fungi</taxon>
        <taxon>Dikarya</taxon>
        <taxon>Ascomycota</taxon>
        <taxon>Pezizomycotina</taxon>
        <taxon>Sordariomycetes</taxon>
        <taxon>Hypocreomycetidae</taxon>
        <taxon>Hypocreales</taxon>
        <taxon>Stachybotryaceae</taxon>
        <taxon>Stachybotrys</taxon>
    </lineage>
</organism>